<dbReference type="PANTHER" id="PTHR43549">
    <property type="entry name" value="MULTIDRUG RESISTANCE PROTEIN YPNP-RELATED"/>
    <property type="match status" value="1"/>
</dbReference>
<dbReference type="InterPro" id="IPR048279">
    <property type="entry name" value="MdtK-like"/>
</dbReference>
<dbReference type="Proteomes" id="UP000190286">
    <property type="component" value="Unassembled WGS sequence"/>
</dbReference>
<feature type="transmembrane region" description="Helical" evidence="7">
    <location>
        <begin position="362"/>
        <end position="382"/>
    </location>
</feature>
<evidence type="ECO:0000256" key="5">
    <source>
        <dbReference type="ARBA" id="ARBA00022989"/>
    </source>
</evidence>
<feature type="transmembrane region" description="Helical" evidence="7">
    <location>
        <begin position="240"/>
        <end position="258"/>
    </location>
</feature>
<organism evidence="8 9">
    <name type="scientific">Gemmiger formicilis</name>
    <dbReference type="NCBI Taxonomy" id="745368"/>
    <lineage>
        <taxon>Bacteria</taxon>
        <taxon>Bacillati</taxon>
        <taxon>Bacillota</taxon>
        <taxon>Clostridia</taxon>
        <taxon>Eubacteriales</taxon>
        <taxon>Gemmiger</taxon>
    </lineage>
</organism>
<dbReference type="STRING" id="745368.SAMN02745178_01757"/>
<feature type="transmembrane region" description="Helical" evidence="7">
    <location>
        <begin position="20"/>
        <end position="38"/>
    </location>
</feature>
<keyword evidence="9" id="KW-1185">Reference proteome</keyword>
<accession>A0A1T4XDQ6</accession>
<dbReference type="PIRSF" id="PIRSF006603">
    <property type="entry name" value="DinF"/>
    <property type="match status" value="1"/>
</dbReference>
<dbReference type="AlphaFoldDB" id="A0A1T4XDQ6"/>
<feature type="transmembrane region" description="Helical" evidence="7">
    <location>
        <begin position="323"/>
        <end position="350"/>
    </location>
</feature>
<feature type="transmembrane region" description="Helical" evidence="7">
    <location>
        <begin position="140"/>
        <end position="157"/>
    </location>
</feature>
<gene>
    <name evidence="8" type="ORF">SAMN02745178_01757</name>
</gene>
<keyword evidence="2" id="KW-0813">Transport</keyword>
<dbReference type="InterPro" id="IPR002528">
    <property type="entry name" value="MATE_fam"/>
</dbReference>
<dbReference type="EMBL" id="FUYF01000009">
    <property type="protein sequence ID" value="SKA87704.1"/>
    <property type="molecule type" value="Genomic_DNA"/>
</dbReference>
<feature type="transmembrane region" description="Helical" evidence="7">
    <location>
        <begin position="99"/>
        <end position="120"/>
    </location>
</feature>
<keyword evidence="5 7" id="KW-1133">Transmembrane helix</keyword>
<proteinExistence type="predicted"/>
<dbReference type="InterPro" id="IPR052031">
    <property type="entry name" value="Membrane_Transporter-Flippase"/>
</dbReference>
<dbReference type="GeneID" id="93338213"/>
<feature type="transmembrane region" description="Helical" evidence="7">
    <location>
        <begin position="58"/>
        <end position="79"/>
    </location>
</feature>
<feature type="transmembrane region" description="Helical" evidence="7">
    <location>
        <begin position="195"/>
        <end position="220"/>
    </location>
</feature>
<evidence type="ECO:0000256" key="6">
    <source>
        <dbReference type="ARBA" id="ARBA00023136"/>
    </source>
</evidence>
<dbReference type="OrthoDB" id="9776324at2"/>
<dbReference type="GO" id="GO:0005886">
    <property type="term" value="C:plasma membrane"/>
    <property type="evidence" value="ECO:0007669"/>
    <property type="project" value="UniProtKB-SubCell"/>
</dbReference>
<dbReference type="RefSeq" id="WP_078784673.1">
    <property type="nucleotide sequence ID" value="NZ_FUYF01000009.1"/>
</dbReference>
<feature type="transmembrane region" description="Helical" evidence="7">
    <location>
        <begin position="290"/>
        <end position="311"/>
    </location>
</feature>
<evidence type="ECO:0000313" key="9">
    <source>
        <dbReference type="Proteomes" id="UP000190286"/>
    </source>
</evidence>
<keyword evidence="4 7" id="KW-0812">Transmembrane</keyword>
<evidence type="ECO:0000256" key="7">
    <source>
        <dbReference type="SAM" id="Phobius"/>
    </source>
</evidence>
<protein>
    <submittedName>
        <fullName evidence="8">Na+-driven multidrug efflux pump</fullName>
    </submittedName>
</protein>
<feature type="transmembrane region" description="Helical" evidence="7">
    <location>
        <begin position="169"/>
        <end position="189"/>
    </location>
</feature>
<dbReference type="GO" id="GO:0042910">
    <property type="term" value="F:xenobiotic transmembrane transporter activity"/>
    <property type="evidence" value="ECO:0007669"/>
    <property type="project" value="InterPro"/>
</dbReference>
<comment type="subcellular location">
    <subcellularLocation>
        <location evidence="1">Cell membrane</location>
        <topology evidence="1">Multi-pass membrane protein</topology>
    </subcellularLocation>
</comment>
<evidence type="ECO:0000256" key="2">
    <source>
        <dbReference type="ARBA" id="ARBA00022448"/>
    </source>
</evidence>
<keyword evidence="6 7" id="KW-0472">Membrane</keyword>
<evidence type="ECO:0000313" key="8">
    <source>
        <dbReference type="EMBL" id="SKA87704.1"/>
    </source>
</evidence>
<dbReference type="Pfam" id="PF01554">
    <property type="entry name" value="MatE"/>
    <property type="match status" value="2"/>
</dbReference>
<evidence type="ECO:0000256" key="4">
    <source>
        <dbReference type="ARBA" id="ARBA00022692"/>
    </source>
</evidence>
<feature type="transmembrane region" description="Helical" evidence="7">
    <location>
        <begin position="419"/>
        <end position="442"/>
    </location>
</feature>
<feature type="transmembrane region" description="Helical" evidence="7">
    <location>
        <begin position="394"/>
        <end position="413"/>
    </location>
</feature>
<evidence type="ECO:0000256" key="3">
    <source>
        <dbReference type="ARBA" id="ARBA00022475"/>
    </source>
</evidence>
<reference evidence="8 9" key="1">
    <citation type="submission" date="2017-02" db="EMBL/GenBank/DDBJ databases">
        <authorList>
            <person name="Peterson S.W."/>
        </authorList>
    </citation>
    <scope>NUCLEOTIDE SEQUENCE [LARGE SCALE GENOMIC DNA]</scope>
    <source>
        <strain evidence="8 9">ATCC 27749</strain>
    </source>
</reference>
<sequence>MATAHKSRVLDMTQGDPFRLVLQFSMPLFCSNLLQQLYNLTDTALAGHLLGSAALAEIGATAALYGLIMNFAFGMNNGLALTVSRYFGAGDESGIRRAVGWMVTLSAAVSLVLTGCSLLGRDALLTVLQVPAQAWGGASAYLTVILLGIPLTMLYNMEAALLRAVGNSVTPLLFLLFSSVLNVGLDAAFMGPLGLGVRGAAIATVLAQGISAVLGVVYILRGYPELRFTPRQLGAATHRAVTSMFWAGLSMGLMSAIYNLGSVALQSSINALGSVYITAQTAARRLAELYFIPGGALGIGVATFSSQNLGAGRRSRIWQSVKAALAIYFVWWVFVMAFTFLLGGAAIRGITGSTDEVIISNALLYLKISAPVIPPMAVLVILRNMLQGIRHTVEPLLASGLELVGKVIFAVWLVPVQGYRAVCFCEPTTWVVCFVFILLAVWRCRGDLRDAEKI</sequence>
<name>A0A1T4XDQ6_9FIRM</name>
<keyword evidence="3" id="KW-1003">Cell membrane</keyword>
<dbReference type="PANTHER" id="PTHR43549:SF3">
    <property type="entry name" value="MULTIDRUG RESISTANCE PROTEIN YPNP-RELATED"/>
    <property type="match status" value="1"/>
</dbReference>
<dbReference type="GO" id="GO:0015297">
    <property type="term" value="F:antiporter activity"/>
    <property type="evidence" value="ECO:0007669"/>
    <property type="project" value="InterPro"/>
</dbReference>
<evidence type="ECO:0000256" key="1">
    <source>
        <dbReference type="ARBA" id="ARBA00004651"/>
    </source>
</evidence>